<keyword evidence="3" id="KW-1185">Reference proteome</keyword>
<comment type="caution">
    <text evidence="2">The sequence shown here is derived from an EMBL/GenBank/DDBJ whole genome shotgun (WGS) entry which is preliminary data.</text>
</comment>
<dbReference type="PANTHER" id="PTHR13016:SF0">
    <property type="entry name" value="AMME SYNDROME CANDIDATE GENE 1 PROTEIN"/>
    <property type="match status" value="1"/>
</dbReference>
<sequence>MATDRGDEDGVCSTEHAFYCCSVLESQLRGGGAPEPTFPDASYPLFVTWNTISPLPGGSPRLRGCIGTFSVTALAQGLAEYALVSALEDSRFMPIQEDELPTLECGVSLLTDFEDAPTYLDWTIGIHGIYITFPNPYQSYSGRSYFRRRASERSKLSATYLPDVIPEQGWTKYEAVESAIRKAGWDGDIDNELLESIKLRRYQSRKVAVSWAQYLKWKDRRHPDVADAF</sequence>
<dbReference type="InterPro" id="IPR027485">
    <property type="entry name" value="AMMECR1_N"/>
</dbReference>
<dbReference type="Gene3D" id="3.30.700.20">
    <property type="entry name" value="Hypothetical protein ph0010, domain 1"/>
    <property type="match status" value="1"/>
</dbReference>
<name>A0A9P6AKP5_9AGAM</name>
<dbReference type="PANTHER" id="PTHR13016">
    <property type="entry name" value="AMMECR1 HOMOLOG"/>
    <property type="match status" value="1"/>
</dbReference>
<dbReference type="Gene3D" id="3.30.1490.150">
    <property type="entry name" value="Hypothetical protein ph0010, domain 2"/>
    <property type="match status" value="1"/>
</dbReference>
<dbReference type="InterPro" id="IPR002733">
    <property type="entry name" value="AMMECR1_domain"/>
</dbReference>
<feature type="domain" description="AMMECR1" evidence="1">
    <location>
        <begin position="5"/>
        <end position="218"/>
    </location>
</feature>
<accession>A0A9P6AKP5</accession>
<evidence type="ECO:0000313" key="3">
    <source>
        <dbReference type="Proteomes" id="UP000886523"/>
    </source>
</evidence>
<dbReference type="SUPFAM" id="SSF143447">
    <property type="entry name" value="AMMECR1-like"/>
    <property type="match status" value="1"/>
</dbReference>
<dbReference type="Pfam" id="PF01871">
    <property type="entry name" value="AMMECR1"/>
    <property type="match status" value="1"/>
</dbReference>
<dbReference type="InterPro" id="IPR023473">
    <property type="entry name" value="AMMECR1"/>
</dbReference>
<protein>
    <recommendedName>
        <fullName evidence="1">AMMECR1 domain-containing protein</fullName>
    </recommendedName>
</protein>
<proteinExistence type="predicted"/>
<gene>
    <name evidence="2" type="ORF">BS47DRAFT_1378098</name>
</gene>
<dbReference type="OrthoDB" id="24630at2759"/>
<dbReference type="InterPro" id="IPR036071">
    <property type="entry name" value="AMMECR1_dom_sf"/>
</dbReference>
<dbReference type="PROSITE" id="PS51112">
    <property type="entry name" value="AMMECR1"/>
    <property type="match status" value="1"/>
</dbReference>
<dbReference type="AlphaFoldDB" id="A0A9P6AKP5"/>
<dbReference type="NCBIfam" id="TIGR00296">
    <property type="entry name" value="TIGR00296 family protein"/>
    <property type="match status" value="1"/>
</dbReference>
<evidence type="ECO:0000313" key="2">
    <source>
        <dbReference type="EMBL" id="KAF9506596.1"/>
    </source>
</evidence>
<dbReference type="Proteomes" id="UP000886523">
    <property type="component" value="Unassembled WGS sequence"/>
</dbReference>
<evidence type="ECO:0000259" key="1">
    <source>
        <dbReference type="PROSITE" id="PS51112"/>
    </source>
</evidence>
<reference evidence="2" key="1">
    <citation type="journal article" date="2020" name="Nat. Commun.">
        <title>Large-scale genome sequencing of mycorrhizal fungi provides insights into the early evolution of symbiotic traits.</title>
        <authorList>
            <person name="Miyauchi S."/>
            <person name="Kiss E."/>
            <person name="Kuo A."/>
            <person name="Drula E."/>
            <person name="Kohler A."/>
            <person name="Sanchez-Garcia M."/>
            <person name="Morin E."/>
            <person name="Andreopoulos B."/>
            <person name="Barry K.W."/>
            <person name="Bonito G."/>
            <person name="Buee M."/>
            <person name="Carver A."/>
            <person name="Chen C."/>
            <person name="Cichocki N."/>
            <person name="Clum A."/>
            <person name="Culley D."/>
            <person name="Crous P.W."/>
            <person name="Fauchery L."/>
            <person name="Girlanda M."/>
            <person name="Hayes R.D."/>
            <person name="Keri Z."/>
            <person name="LaButti K."/>
            <person name="Lipzen A."/>
            <person name="Lombard V."/>
            <person name="Magnuson J."/>
            <person name="Maillard F."/>
            <person name="Murat C."/>
            <person name="Nolan M."/>
            <person name="Ohm R.A."/>
            <person name="Pangilinan J."/>
            <person name="Pereira M.F."/>
            <person name="Perotto S."/>
            <person name="Peter M."/>
            <person name="Pfister S."/>
            <person name="Riley R."/>
            <person name="Sitrit Y."/>
            <person name="Stielow J.B."/>
            <person name="Szollosi G."/>
            <person name="Zifcakova L."/>
            <person name="Stursova M."/>
            <person name="Spatafora J.W."/>
            <person name="Tedersoo L."/>
            <person name="Vaario L.M."/>
            <person name="Yamada A."/>
            <person name="Yan M."/>
            <person name="Wang P."/>
            <person name="Xu J."/>
            <person name="Bruns T."/>
            <person name="Baldrian P."/>
            <person name="Vilgalys R."/>
            <person name="Dunand C."/>
            <person name="Henrissat B."/>
            <person name="Grigoriev I.V."/>
            <person name="Hibbett D."/>
            <person name="Nagy L.G."/>
            <person name="Martin F.M."/>
        </authorList>
    </citation>
    <scope>NUCLEOTIDE SEQUENCE</scope>
    <source>
        <strain evidence="2">UP504</strain>
    </source>
</reference>
<organism evidence="2 3">
    <name type="scientific">Hydnum rufescens UP504</name>
    <dbReference type="NCBI Taxonomy" id="1448309"/>
    <lineage>
        <taxon>Eukaryota</taxon>
        <taxon>Fungi</taxon>
        <taxon>Dikarya</taxon>
        <taxon>Basidiomycota</taxon>
        <taxon>Agaricomycotina</taxon>
        <taxon>Agaricomycetes</taxon>
        <taxon>Cantharellales</taxon>
        <taxon>Hydnaceae</taxon>
        <taxon>Hydnum</taxon>
    </lineage>
</organism>
<dbReference type="EMBL" id="MU129106">
    <property type="protein sequence ID" value="KAF9506596.1"/>
    <property type="molecule type" value="Genomic_DNA"/>
</dbReference>